<comment type="caution">
    <text evidence="5">The sequence shown here is derived from an EMBL/GenBank/DDBJ whole genome shotgun (WGS) entry which is preliminary data.</text>
</comment>
<feature type="non-terminal residue" evidence="5">
    <location>
        <position position="1"/>
    </location>
</feature>
<protein>
    <submittedName>
        <fullName evidence="5">Uncharacterized protein</fullName>
    </submittedName>
</protein>
<dbReference type="InterPro" id="IPR027806">
    <property type="entry name" value="HARBI1_dom"/>
</dbReference>
<evidence type="ECO:0000259" key="4">
    <source>
        <dbReference type="Pfam" id="PF13613"/>
    </source>
</evidence>
<dbReference type="PANTHER" id="PTHR23080">
    <property type="entry name" value="THAP DOMAIN PROTEIN"/>
    <property type="match status" value="1"/>
</dbReference>
<accession>A0ABR1A0Q0</accession>
<reference evidence="5 6" key="1">
    <citation type="submission" date="2021-05" db="EMBL/GenBank/DDBJ databases">
        <authorList>
            <person name="Zahm M."/>
            <person name="Klopp C."/>
            <person name="Cabau C."/>
            <person name="Kuhl H."/>
            <person name="Suciu R."/>
            <person name="Ciorpac M."/>
            <person name="Holostenco D."/>
            <person name="Gessner J."/>
            <person name="Wuertz S."/>
            <person name="Hohne C."/>
            <person name="Stock M."/>
            <person name="Gislard M."/>
            <person name="Lluch J."/>
            <person name="Milhes M."/>
            <person name="Lampietro C."/>
            <person name="Lopez Roques C."/>
            <person name="Donnadieu C."/>
            <person name="Du K."/>
            <person name="Schartl M."/>
            <person name="Guiguen Y."/>
        </authorList>
    </citation>
    <scope>NUCLEOTIDE SEQUENCE [LARGE SCALE GENOMIC DNA]</scope>
    <source>
        <strain evidence="5">Hh-F2</strain>
        <tissue evidence="5">Blood</tissue>
    </source>
</reference>
<keyword evidence="2" id="KW-0479">Metal-binding</keyword>
<organism evidence="5 6">
    <name type="scientific">Huso huso</name>
    <name type="common">Beluga</name>
    <name type="synonym">Acipenser huso</name>
    <dbReference type="NCBI Taxonomy" id="61971"/>
    <lineage>
        <taxon>Eukaryota</taxon>
        <taxon>Metazoa</taxon>
        <taxon>Chordata</taxon>
        <taxon>Craniata</taxon>
        <taxon>Vertebrata</taxon>
        <taxon>Euteleostomi</taxon>
        <taxon>Actinopterygii</taxon>
        <taxon>Chondrostei</taxon>
        <taxon>Acipenseriformes</taxon>
        <taxon>Acipenseridae</taxon>
        <taxon>Huso</taxon>
    </lineage>
</organism>
<sequence>LQTIDEFFLFMMYLALDLKDKDLGHRFNIHRSTVSRIIITWANFLYTALGSISIWMSPEDVKANLPNDFKNYPDTQVVIDCTELKCQTPSSVLLQSEMYSNYKSHCTTKGMLGMVPHGAVTFVSSLYAGSVSDKEIFKQSGLLSLLTKDMAVMEDKGFLVDNCVPCKIYRPAFLSKQTQMPEQQVRETQSIARLRVHVERLIRRVKENKLFDTIIPLSIAGSINQLFSVACLLVNYQCGPLVKAWAKGK</sequence>
<proteinExistence type="predicted"/>
<keyword evidence="6" id="KW-1185">Reference proteome</keyword>
<evidence type="ECO:0000256" key="1">
    <source>
        <dbReference type="ARBA" id="ARBA00001968"/>
    </source>
</evidence>
<name>A0ABR1A0Q0_HUSHU</name>
<evidence type="ECO:0000259" key="3">
    <source>
        <dbReference type="Pfam" id="PF13359"/>
    </source>
</evidence>
<evidence type="ECO:0000313" key="5">
    <source>
        <dbReference type="EMBL" id="KAK6490659.1"/>
    </source>
</evidence>
<dbReference type="Pfam" id="PF13613">
    <property type="entry name" value="HTH_Tnp_4"/>
    <property type="match status" value="1"/>
</dbReference>
<gene>
    <name evidence="5" type="ORF">HHUSO_G5260</name>
</gene>
<dbReference type="Pfam" id="PF13359">
    <property type="entry name" value="DDE_Tnp_4"/>
    <property type="match status" value="1"/>
</dbReference>
<feature type="domain" description="DDE Tnp4" evidence="3">
    <location>
        <begin position="79"/>
        <end position="235"/>
    </location>
</feature>
<feature type="domain" description="Transposase Helix-turn-helix" evidence="4">
    <location>
        <begin position="3"/>
        <end position="49"/>
    </location>
</feature>
<evidence type="ECO:0000313" key="6">
    <source>
        <dbReference type="Proteomes" id="UP001369086"/>
    </source>
</evidence>
<dbReference type="PANTHER" id="PTHR23080:SF133">
    <property type="entry name" value="SI:CH211-262I1.5-RELATED"/>
    <property type="match status" value="1"/>
</dbReference>
<dbReference type="EMBL" id="JAHFZB010000004">
    <property type="protein sequence ID" value="KAK6490659.1"/>
    <property type="molecule type" value="Genomic_DNA"/>
</dbReference>
<dbReference type="Proteomes" id="UP001369086">
    <property type="component" value="Unassembled WGS sequence"/>
</dbReference>
<dbReference type="InterPro" id="IPR027805">
    <property type="entry name" value="Transposase_HTH_dom"/>
</dbReference>
<comment type="cofactor">
    <cofactor evidence="1">
        <name>a divalent metal cation</name>
        <dbReference type="ChEBI" id="CHEBI:60240"/>
    </cofactor>
</comment>
<evidence type="ECO:0000256" key="2">
    <source>
        <dbReference type="ARBA" id="ARBA00022723"/>
    </source>
</evidence>